<sequence>MPLSKVPQFHYNRQTVDMRRATDFDTRPVIHQRSIDLQNDMAKNNDKSTPFNGQSDCVVRLLNRSKYIITSPIYNSLQLVQPHSMTIFFY</sequence>
<protein>
    <submittedName>
        <fullName evidence="1">Uncharacterized protein</fullName>
    </submittedName>
</protein>
<gene>
    <name evidence="1" type="ORF">T07_7060</name>
</gene>
<proteinExistence type="predicted"/>
<evidence type="ECO:0000313" key="1">
    <source>
        <dbReference type="EMBL" id="KRX17830.1"/>
    </source>
</evidence>
<dbReference type="Proteomes" id="UP000054630">
    <property type="component" value="Unassembled WGS sequence"/>
</dbReference>
<accession>A0A0V0RTL9</accession>
<keyword evidence="2" id="KW-1185">Reference proteome</keyword>
<organism evidence="1 2">
    <name type="scientific">Trichinella nelsoni</name>
    <dbReference type="NCBI Taxonomy" id="6336"/>
    <lineage>
        <taxon>Eukaryota</taxon>
        <taxon>Metazoa</taxon>
        <taxon>Ecdysozoa</taxon>
        <taxon>Nematoda</taxon>
        <taxon>Enoplea</taxon>
        <taxon>Dorylaimia</taxon>
        <taxon>Trichinellida</taxon>
        <taxon>Trichinellidae</taxon>
        <taxon>Trichinella</taxon>
    </lineage>
</organism>
<reference evidence="1 2" key="1">
    <citation type="submission" date="2015-01" db="EMBL/GenBank/DDBJ databases">
        <title>Evolution of Trichinella species and genotypes.</title>
        <authorList>
            <person name="Korhonen P.K."/>
            <person name="Edoardo P."/>
            <person name="Giuseppe L.R."/>
            <person name="Gasser R.B."/>
        </authorList>
    </citation>
    <scope>NUCLEOTIDE SEQUENCE [LARGE SCALE GENOMIC DNA]</scope>
    <source>
        <strain evidence="1">ISS37</strain>
    </source>
</reference>
<comment type="caution">
    <text evidence="1">The sequence shown here is derived from an EMBL/GenBank/DDBJ whole genome shotgun (WGS) entry which is preliminary data.</text>
</comment>
<evidence type="ECO:0000313" key="2">
    <source>
        <dbReference type="Proteomes" id="UP000054630"/>
    </source>
</evidence>
<dbReference type="AlphaFoldDB" id="A0A0V0RTL9"/>
<dbReference type="EMBL" id="JYDL01000081">
    <property type="protein sequence ID" value="KRX17830.1"/>
    <property type="molecule type" value="Genomic_DNA"/>
</dbReference>
<name>A0A0V0RTL9_9BILA</name>